<proteinExistence type="inferred from homology"/>
<feature type="binding site" evidence="9 11">
    <location>
        <position position="213"/>
    </location>
    <ligand>
        <name>substrate</name>
    </ligand>
</feature>
<reference evidence="15" key="1">
    <citation type="submission" date="2016-12" db="EMBL/GenBank/DDBJ databases">
        <title>Draft Genome Sequences od Carboxydothermus pertinax and islandicus, Hydrogenogenic Carboxydotrophic Bacteria.</title>
        <authorList>
            <person name="Fukuyama Y."/>
            <person name="Ohmae K."/>
            <person name="Yoneda Y."/>
            <person name="Yoshida T."/>
            <person name="Sako Y."/>
        </authorList>
    </citation>
    <scope>NUCLEOTIDE SEQUENCE [LARGE SCALE GENOMIC DNA]</scope>
    <source>
        <strain evidence="15">Ug1</strain>
    </source>
</reference>
<dbReference type="OrthoDB" id="9806203at2"/>
<protein>
    <recommendedName>
        <fullName evidence="9">Orotidine 5'-phosphate decarboxylase</fullName>
        <ecNumber evidence="9">4.1.1.23</ecNumber>
    </recommendedName>
    <alternativeName>
        <fullName evidence="9">OMP decarboxylase</fullName>
        <shortName evidence="9">OMPDCase</shortName>
        <shortName evidence="9">OMPdecase</shortName>
    </alternativeName>
</protein>
<dbReference type="SUPFAM" id="SSF51366">
    <property type="entry name" value="Ribulose-phoshate binding barrel"/>
    <property type="match status" value="1"/>
</dbReference>
<evidence type="ECO:0000256" key="6">
    <source>
        <dbReference type="ARBA" id="ARBA00023239"/>
    </source>
</evidence>
<evidence type="ECO:0000256" key="3">
    <source>
        <dbReference type="ARBA" id="ARBA00011738"/>
    </source>
</evidence>
<dbReference type="UniPathway" id="UPA00070">
    <property type="reaction ID" value="UER00120"/>
</dbReference>
<dbReference type="Proteomes" id="UP000187485">
    <property type="component" value="Unassembled WGS sequence"/>
</dbReference>
<dbReference type="GO" id="GO:0004590">
    <property type="term" value="F:orotidine-5'-phosphate decarboxylase activity"/>
    <property type="evidence" value="ECO:0007669"/>
    <property type="project" value="UniProtKB-UniRule"/>
</dbReference>
<dbReference type="PROSITE" id="PS00156">
    <property type="entry name" value="OMPDECASE"/>
    <property type="match status" value="1"/>
</dbReference>
<evidence type="ECO:0000256" key="8">
    <source>
        <dbReference type="ARBA" id="ARBA00061012"/>
    </source>
</evidence>
<dbReference type="EC" id="4.1.1.23" evidence="9"/>
<dbReference type="InterPro" id="IPR047596">
    <property type="entry name" value="OMPdecase_bac"/>
</dbReference>
<evidence type="ECO:0000256" key="11">
    <source>
        <dbReference type="PIRSR" id="PIRSR614732-2"/>
    </source>
</evidence>
<feature type="binding site" evidence="9 11">
    <location>
        <position position="192"/>
    </location>
    <ligand>
        <name>substrate</name>
    </ligand>
</feature>
<feature type="binding site" evidence="9">
    <location>
        <begin position="59"/>
        <end position="68"/>
    </location>
    <ligand>
        <name>substrate</name>
    </ligand>
</feature>
<feature type="binding site" evidence="9 11">
    <location>
        <position position="183"/>
    </location>
    <ligand>
        <name>substrate</name>
    </ligand>
</feature>
<dbReference type="NCBIfam" id="NF001273">
    <property type="entry name" value="PRK00230.1"/>
    <property type="match status" value="1"/>
</dbReference>
<dbReference type="EMBL" id="BDJK01000055">
    <property type="protein sequence ID" value="GAV23738.1"/>
    <property type="molecule type" value="Genomic_DNA"/>
</dbReference>
<feature type="binding site" evidence="9 11">
    <location>
        <position position="32"/>
    </location>
    <ligand>
        <name>substrate</name>
    </ligand>
</feature>
<evidence type="ECO:0000259" key="13">
    <source>
        <dbReference type="SMART" id="SM00934"/>
    </source>
</evidence>
<dbReference type="NCBIfam" id="TIGR01740">
    <property type="entry name" value="pyrF"/>
    <property type="match status" value="1"/>
</dbReference>
<comment type="similarity">
    <text evidence="8 9">Belongs to the OMP decarboxylase family. Type 1 subfamily.</text>
</comment>
<evidence type="ECO:0000256" key="5">
    <source>
        <dbReference type="ARBA" id="ARBA00022975"/>
    </source>
</evidence>
<dbReference type="Pfam" id="PF00215">
    <property type="entry name" value="OMPdecase"/>
    <property type="match status" value="1"/>
</dbReference>
<feature type="binding site" evidence="9 11">
    <location>
        <position position="122"/>
    </location>
    <ligand>
        <name>substrate</name>
    </ligand>
</feature>
<evidence type="ECO:0000256" key="12">
    <source>
        <dbReference type="RuleBase" id="RU000512"/>
    </source>
</evidence>
<dbReference type="FunFam" id="3.20.20.70:FF:000015">
    <property type="entry name" value="Orotidine 5'-phosphate decarboxylase"/>
    <property type="match status" value="1"/>
</dbReference>
<dbReference type="InterPro" id="IPR001754">
    <property type="entry name" value="OMPdeCOase_dom"/>
</dbReference>
<evidence type="ECO:0000256" key="7">
    <source>
        <dbReference type="ARBA" id="ARBA00049157"/>
    </source>
</evidence>
<dbReference type="GO" id="GO:0005829">
    <property type="term" value="C:cytosol"/>
    <property type="evidence" value="ECO:0007669"/>
    <property type="project" value="TreeGrafter"/>
</dbReference>
<evidence type="ECO:0000256" key="4">
    <source>
        <dbReference type="ARBA" id="ARBA00022793"/>
    </source>
</evidence>
<dbReference type="Gene3D" id="3.20.20.70">
    <property type="entry name" value="Aldolase class I"/>
    <property type="match status" value="1"/>
</dbReference>
<dbReference type="GO" id="GO:0006207">
    <property type="term" value="P:'de novo' pyrimidine nucleobase biosynthetic process"/>
    <property type="evidence" value="ECO:0007669"/>
    <property type="project" value="InterPro"/>
</dbReference>
<keyword evidence="5 9" id="KW-0665">Pyrimidine biosynthesis</keyword>
<dbReference type="InterPro" id="IPR011060">
    <property type="entry name" value="RibuloseP-bd_barrel"/>
</dbReference>
<dbReference type="InterPro" id="IPR018089">
    <property type="entry name" value="OMPdecase_AS"/>
</dbReference>
<feature type="active site" description="For OMPdecase activity" evidence="10">
    <location>
        <position position="64"/>
    </location>
</feature>
<dbReference type="STRING" id="870242.cpu_22480"/>
<evidence type="ECO:0000256" key="2">
    <source>
        <dbReference type="ARBA" id="ARBA00004861"/>
    </source>
</evidence>
<organism evidence="14 15">
    <name type="scientific">Carboxydothermus pertinax</name>
    <dbReference type="NCBI Taxonomy" id="870242"/>
    <lineage>
        <taxon>Bacteria</taxon>
        <taxon>Bacillati</taxon>
        <taxon>Bacillota</taxon>
        <taxon>Clostridia</taxon>
        <taxon>Thermoanaerobacterales</taxon>
        <taxon>Thermoanaerobacteraceae</taxon>
        <taxon>Carboxydothermus</taxon>
    </lineage>
</organism>
<feature type="domain" description="Orotidine 5'-phosphate decarboxylase" evidence="13">
    <location>
        <begin position="4"/>
        <end position="228"/>
    </location>
</feature>
<evidence type="ECO:0000256" key="1">
    <source>
        <dbReference type="ARBA" id="ARBA00002356"/>
    </source>
</evidence>
<feature type="binding site" evidence="9 11">
    <location>
        <position position="212"/>
    </location>
    <ligand>
        <name>substrate</name>
    </ligand>
</feature>
<dbReference type="AlphaFoldDB" id="A0A1L8CXT7"/>
<feature type="active site" description="Proton donor" evidence="9">
    <location>
        <position position="61"/>
    </location>
</feature>
<feature type="active site" description="For OMPdecase activity" evidence="10">
    <location>
        <position position="59"/>
    </location>
</feature>
<comment type="function">
    <text evidence="1 9">Catalyzes the decarboxylation of orotidine 5'-monophosphate (OMP) to uridine 5'-monophosphate (UMP).</text>
</comment>
<evidence type="ECO:0000256" key="9">
    <source>
        <dbReference type="HAMAP-Rule" id="MF_01200"/>
    </source>
</evidence>
<comment type="pathway">
    <text evidence="2 9 12">Pyrimidine metabolism; UMP biosynthesis via de novo pathway; UMP from orotate: step 2/2.</text>
</comment>
<feature type="active site" description="For OMPdecase activity" evidence="10">
    <location>
        <position position="61"/>
    </location>
</feature>
<dbReference type="RefSeq" id="WP_075860125.1">
    <property type="nucleotide sequence ID" value="NZ_BDJK01000055.1"/>
</dbReference>
<evidence type="ECO:0000313" key="15">
    <source>
        <dbReference type="Proteomes" id="UP000187485"/>
    </source>
</evidence>
<keyword evidence="4 9" id="KW-0210">Decarboxylase</keyword>
<sequence length="240" mass="26478">MNEKLIVALDVPDRIQALEVVEELKDTVNFFKVGMELFYREGPRLIDDLKNLGLKVFLDLKLHDIPNTVSRALKNLINLGIDMVNVHALGGQEMLRAAYRVKNEALKKNCKVPIILGVTVLTSMNQKALEQIGLKIELSHLVSLLAKEAKDAGLDGVVASALEASFIKKLCGQDFITVTPGIRRLEDGNFDQKRVVTPKRALELGADYLVVGRPIVAAMNRKIAAKKYLEEMAGGLNGHL</sequence>
<evidence type="ECO:0000313" key="14">
    <source>
        <dbReference type="EMBL" id="GAV23738.1"/>
    </source>
</evidence>
<keyword evidence="15" id="KW-1185">Reference proteome</keyword>
<dbReference type="PANTHER" id="PTHR32119:SF2">
    <property type="entry name" value="OROTIDINE 5'-PHOSPHATE DECARBOXYLASE"/>
    <property type="match status" value="1"/>
</dbReference>
<dbReference type="InterPro" id="IPR013785">
    <property type="entry name" value="Aldolase_TIM"/>
</dbReference>
<dbReference type="HAMAP" id="MF_01200_B">
    <property type="entry name" value="OMPdecase_type1_B"/>
    <property type="match status" value="1"/>
</dbReference>
<gene>
    <name evidence="9" type="primary">pyrF</name>
    <name evidence="14" type="ORF">cpu_22480</name>
</gene>
<comment type="catalytic activity">
    <reaction evidence="7 9 12">
        <text>orotidine 5'-phosphate + H(+) = UMP + CO2</text>
        <dbReference type="Rhea" id="RHEA:11596"/>
        <dbReference type="ChEBI" id="CHEBI:15378"/>
        <dbReference type="ChEBI" id="CHEBI:16526"/>
        <dbReference type="ChEBI" id="CHEBI:57538"/>
        <dbReference type="ChEBI" id="CHEBI:57865"/>
        <dbReference type="EC" id="4.1.1.23"/>
    </reaction>
</comment>
<dbReference type="InterPro" id="IPR014732">
    <property type="entry name" value="OMPdecase"/>
</dbReference>
<feature type="binding site" evidence="9 11">
    <location>
        <position position="10"/>
    </location>
    <ligand>
        <name>substrate</name>
    </ligand>
</feature>
<keyword evidence="6 9" id="KW-0456">Lyase</keyword>
<dbReference type="PANTHER" id="PTHR32119">
    <property type="entry name" value="OROTIDINE 5'-PHOSPHATE DECARBOXYLASE"/>
    <property type="match status" value="1"/>
</dbReference>
<accession>A0A1L8CXT7</accession>
<dbReference type="SMART" id="SM00934">
    <property type="entry name" value="OMPdecase"/>
    <property type="match status" value="1"/>
</dbReference>
<evidence type="ECO:0000256" key="10">
    <source>
        <dbReference type="PIRSR" id="PIRSR614732-1"/>
    </source>
</evidence>
<comment type="caution">
    <text evidence="14">The sequence shown here is derived from an EMBL/GenBank/DDBJ whole genome shotgun (WGS) entry which is preliminary data.</text>
</comment>
<dbReference type="GO" id="GO:0044205">
    <property type="term" value="P:'de novo' UMP biosynthetic process"/>
    <property type="evidence" value="ECO:0007669"/>
    <property type="project" value="UniProtKB-UniRule"/>
</dbReference>
<comment type="subunit">
    <text evidence="3 9">Homodimer.</text>
</comment>
<name>A0A1L8CXT7_9THEO</name>
<dbReference type="CDD" id="cd04725">
    <property type="entry name" value="OMP_decarboxylase_like"/>
    <property type="match status" value="1"/>
</dbReference>